<keyword evidence="3" id="KW-0804">Transcription</keyword>
<evidence type="ECO:0000259" key="4">
    <source>
        <dbReference type="PROSITE" id="PS51077"/>
    </source>
</evidence>
<dbReference type="InterPro" id="IPR036390">
    <property type="entry name" value="WH_DNA-bd_sf"/>
</dbReference>
<evidence type="ECO:0000313" key="6">
    <source>
        <dbReference type="EMBL" id="GMA91007.1"/>
    </source>
</evidence>
<evidence type="ECO:0000259" key="5">
    <source>
        <dbReference type="PROSITE" id="PS51078"/>
    </source>
</evidence>
<evidence type="ECO:0000256" key="2">
    <source>
        <dbReference type="ARBA" id="ARBA00023125"/>
    </source>
</evidence>
<dbReference type="PANTHER" id="PTHR30136">
    <property type="entry name" value="HELIX-TURN-HELIX TRANSCRIPTIONAL REGULATOR, ICLR FAMILY"/>
    <property type="match status" value="1"/>
</dbReference>
<dbReference type="InterPro" id="IPR014757">
    <property type="entry name" value="Tscrpt_reg_IclR_C"/>
</dbReference>
<dbReference type="PROSITE" id="PS51078">
    <property type="entry name" value="ICLR_ED"/>
    <property type="match status" value="1"/>
</dbReference>
<dbReference type="Proteomes" id="UP001157069">
    <property type="component" value="Unassembled WGS sequence"/>
</dbReference>
<dbReference type="InterPro" id="IPR036388">
    <property type="entry name" value="WH-like_DNA-bd_sf"/>
</dbReference>
<organism evidence="6 7">
    <name type="scientific">Homoserinibacter gongjuensis</name>
    <dbReference type="NCBI Taxonomy" id="1162968"/>
    <lineage>
        <taxon>Bacteria</taxon>
        <taxon>Bacillati</taxon>
        <taxon>Actinomycetota</taxon>
        <taxon>Actinomycetes</taxon>
        <taxon>Micrococcales</taxon>
        <taxon>Microbacteriaceae</taxon>
        <taxon>Homoserinibacter</taxon>
    </lineage>
</organism>
<feature type="domain" description="IclR-ED" evidence="5">
    <location>
        <begin position="60"/>
        <end position="239"/>
    </location>
</feature>
<comment type="caution">
    <text evidence="6">The sequence shown here is derived from an EMBL/GenBank/DDBJ whole genome shotgun (WGS) entry which is preliminary data.</text>
</comment>
<feature type="domain" description="HTH iclR-type" evidence="4">
    <location>
        <begin position="1"/>
        <end position="66"/>
    </location>
</feature>
<dbReference type="SUPFAM" id="SSF46785">
    <property type="entry name" value="Winged helix' DNA-binding domain"/>
    <property type="match status" value="1"/>
</dbReference>
<dbReference type="RefSeq" id="WP_284299105.1">
    <property type="nucleotide sequence ID" value="NZ_BSVA01000001.1"/>
</dbReference>
<dbReference type="PANTHER" id="PTHR30136:SF24">
    <property type="entry name" value="HTH-TYPE TRANSCRIPTIONAL REPRESSOR ALLR"/>
    <property type="match status" value="1"/>
</dbReference>
<keyword evidence="1" id="KW-0805">Transcription regulation</keyword>
<evidence type="ECO:0000256" key="1">
    <source>
        <dbReference type="ARBA" id="ARBA00023015"/>
    </source>
</evidence>
<name>A0ABQ6JWA6_9MICO</name>
<evidence type="ECO:0000313" key="7">
    <source>
        <dbReference type="Proteomes" id="UP001157069"/>
    </source>
</evidence>
<proteinExistence type="predicted"/>
<dbReference type="Gene3D" id="1.10.10.10">
    <property type="entry name" value="Winged helix-like DNA-binding domain superfamily/Winged helix DNA-binding domain"/>
    <property type="match status" value="1"/>
</dbReference>
<sequence length="242" mass="25842">MLARAFRLLDAFTPDRPELSVRELAARAGVPRSTTHRLVGELLAWGALERGGRGVRLGVKLFELGAMAPTPNRLVESASAHLHTLREVTGLTANLAIREGDHVVYLEKIGARDLRVPHSRLGGRGLLHATGLGKAILAFSPQADVDTYLERPLLSLTRATITDPDALRTELARVRRAGAAFDLAESFDGLFCVAAPVRDRRGFAIAALSVTGATARSQAERFAPAVIATARALERALSSAAS</sequence>
<evidence type="ECO:0000256" key="3">
    <source>
        <dbReference type="ARBA" id="ARBA00023163"/>
    </source>
</evidence>
<keyword evidence="7" id="KW-1185">Reference proteome</keyword>
<dbReference type="InterPro" id="IPR005471">
    <property type="entry name" value="Tscrpt_reg_IclR_N"/>
</dbReference>
<dbReference type="PROSITE" id="PS51077">
    <property type="entry name" value="HTH_ICLR"/>
    <property type="match status" value="1"/>
</dbReference>
<keyword evidence="2" id="KW-0238">DNA-binding</keyword>
<protein>
    <submittedName>
        <fullName evidence="6">IclR family transcriptional regulator</fullName>
    </submittedName>
</protein>
<reference evidence="7" key="1">
    <citation type="journal article" date="2019" name="Int. J. Syst. Evol. Microbiol.">
        <title>The Global Catalogue of Microorganisms (GCM) 10K type strain sequencing project: providing services to taxonomists for standard genome sequencing and annotation.</title>
        <authorList>
            <consortium name="The Broad Institute Genomics Platform"/>
            <consortium name="The Broad Institute Genome Sequencing Center for Infectious Disease"/>
            <person name="Wu L."/>
            <person name="Ma J."/>
        </authorList>
    </citation>
    <scope>NUCLEOTIDE SEQUENCE [LARGE SCALE GENOMIC DNA]</scope>
    <source>
        <strain evidence="7">NBRC 108755</strain>
    </source>
</reference>
<dbReference type="EMBL" id="BSVA01000001">
    <property type="protein sequence ID" value="GMA91007.1"/>
    <property type="molecule type" value="Genomic_DNA"/>
</dbReference>
<dbReference type="Pfam" id="PF09339">
    <property type="entry name" value="HTH_IclR"/>
    <property type="match status" value="1"/>
</dbReference>
<accession>A0ABQ6JWA6</accession>
<gene>
    <name evidence="6" type="ORF">GCM10025869_15360</name>
</gene>
<dbReference type="Pfam" id="PF01614">
    <property type="entry name" value="IclR_C"/>
    <property type="match status" value="1"/>
</dbReference>
<dbReference type="Gene3D" id="3.30.450.40">
    <property type="match status" value="1"/>
</dbReference>
<dbReference type="SUPFAM" id="SSF55781">
    <property type="entry name" value="GAF domain-like"/>
    <property type="match status" value="1"/>
</dbReference>
<dbReference type="SMART" id="SM00346">
    <property type="entry name" value="HTH_ICLR"/>
    <property type="match status" value="1"/>
</dbReference>
<dbReference type="InterPro" id="IPR029016">
    <property type="entry name" value="GAF-like_dom_sf"/>
</dbReference>
<dbReference type="InterPro" id="IPR050707">
    <property type="entry name" value="HTH_MetabolicPath_Reg"/>
</dbReference>